<sequence length="334" mass="38076">MADDMGWADVGHHSDHILTQTSTHWPPMASSGALLTGRHPMHLGFQNIALLPFMATGFPLHFKLLPQYLKHYNYATHIVGKWHLGFMNREYTPTYRGFDSHVGYWTNRQFYFNHTNCDPYDRVGCGYDFRHNMDVITNASGVYSTHYFTDRCLHIIDLGYIFSKLSYFVITSDEHNTSEPLFLYMPHQAIHVSANKLPVEAPQEYIDMFAYIESDMRRGLAAAAYSMDESIGAVVERLHSRQMLENSIIIFMSDNGGTTGTHFANGGSNWPLRGMKMEYYEGGIRVPAFIWSPLLNKSGYVSDAMIHVTDILPTILDAVHNSTGILNEQFIYVH</sequence>
<comment type="cofactor">
    <cofactor evidence="1">
        <name>Ca(2+)</name>
        <dbReference type="ChEBI" id="CHEBI:29108"/>
    </cofactor>
</comment>
<keyword evidence="4" id="KW-0106">Calcium</keyword>
<evidence type="ECO:0000256" key="4">
    <source>
        <dbReference type="ARBA" id="ARBA00022837"/>
    </source>
</evidence>
<accession>A0A7R9M171</accession>
<dbReference type="PANTHER" id="PTHR10342:SF273">
    <property type="entry name" value="RE14504P"/>
    <property type="match status" value="1"/>
</dbReference>
<dbReference type="PANTHER" id="PTHR10342">
    <property type="entry name" value="ARYLSULFATASE"/>
    <property type="match status" value="1"/>
</dbReference>
<dbReference type="GO" id="GO:0008484">
    <property type="term" value="F:sulfuric ester hydrolase activity"/>
    <property type="evidence" value="ECO:0007669"/>
    <property type="project" value="InterPro"/>
</dbReference>
<dbReference type="InterPro" id="IPR047115">
    <property type="entry name" value="ARSB"/>
</dbReference>
<keyword evidence="5" id="KW-0325">Glycoprotein</keyword>
<dbReference type="Pfam" id="PF00884">
    <property type="entry name" value="Sulfatase"/>
    <property type="match status" value="1"/>
</dbReference>
<keyword evidence="8" id="KW-1185">Reference proteome</keyword>
<gene>
    <name evidence="7" type="ORF">ONB1V03_LOCUS7841</name>
</gene>
<dbReference type="EMBL" id="CAJPVJ010004162">
    <property type="protein sequence ID" value="CAG2168351.1"/>
    <property type="molecule type" value="Genomic_DNA"/>
</dbReference>
<evidence type="ECO:0000259" key="6">
    <source>
        <dbReference type="Pfam" id="PF00884"/>
    </source>
</evidence>
<comment type="similarity">
    <text evidence="2">Belongs to the sulfatase family.</text>
</comment>
<reference evidence="7" key="1">
    <citation type="submission" date="2020-11" db="EMBL/GenBank/DDBJ databases">
        <authorList>
            <person name="Tran Van P."/>
        </authorList>
    </citation>
    <scope>NUCLEOTIDE SEQUENCE</scope>
</reference>
<organism evidence="7">
    <name type="scientific">Oppiella nova</name>
    <dbReference type="NCBI Taxonomy" id="334625"/>
    <lineage>
        <taxon>Eukaryota</taxon>
        <taxon>Metazoa</taxon>
        <taxon>Ecdysozoa</taxon>
        <taxon>Arthropoda</taxon>
        <taxon>Chelicerata</taxon>
        <taxon>Arachnida</taxon>
        <taxon>Acari</taxon>
        <taxon>Acariformes</taxon>
        <taxon>Sarcoptiformes</taxon>
        <taxon>Oribatida</taxon>
        <taxon>Brachypylina</taxon>
        <taxon>Oppioidea</taxon>
        <taxon>Oppiidae</taxon>
        <taxon>Oppiella</taxon>
    </lineage>
</organism>
<dbReference type="InterPro" id="IPR017850">
    <property type="entry name" value="Alkaline_phosphatase_core_sf"/>
</dbReference>
<dbReference type="EMBL" id="OC918987">
    <property type="protein sequence ID" value="CAD7650500.1"/>
    <property type="molecule type" value="Genomic_DNA"/>
</dbReference>
<feature type="domain" description="Sulfatase N-terminal" evidence="6">
    <location>
        <begin position="30"/>
        <end position="319"/>
    </location>
</feature>
<evidence type="ECO:0000256" key="2">
    <source>
        <dbReference type="ARBA" id="ARBA00008779"/>
    </source>
</evidence>
<evidence type="ECO:0000313" key="8">
    <source>
        <dbReference type="Proteomes" id="UP000728032"/>
    </source>
</evidence>
<dbReference type="CDD" id="cd16029">
    <property type="entry name" value="4-S"/>
    <property type="match status" value="1"/>
</dbReference>
<dbReference type="SUPFAM" id="SSF53649">
    <property type="entry name" value="Alkaline phosphatase-like"/>
    <property type="match status" value="1"/>
</dbReference>
<keyword evidence="3" id="KW-0479">Metal-binding</keyword>
<dbReference type="InterPro" id="IPR000917">
    <property type="entry name" value="Sulfatase_N"/>
</dbReference>
<dbReference type="AlphaFoldDB" id="A0A7R9M171"/>
<dbReference type="GO" id="GO:0046872">
    <property type="term" value="F:metal ion binding"/>
    <property type="evidence" value="ECO:0007669"/>
    <property type="project" value="UniProtKB-KW"/>
</dbReference>
<dbReference type="OrthoDB" id="5946264at2759"/>
<evidence type="ECO:0000256" key="3">
    <source>
        <dbReference type="ARBA" id="ARBA00022723"/>
    </source>
</evidence>
<dbReference type="Gene3D" id="3.40.720.10">
    <property type="entry name" value="Alkaline Phosphatase, subunit A"/>
    <property type="match status" value="1"/>
</dbReference>
<protein>
    <recommendedName>
        <fullName evidence="6">Sulfatase N-terminal domain-containing protein</fullName>
    </recommendedName>
</protein>
<dbReference type="Proteomes" id="UP000728032">
    <property type="component" value="Unassembled WGS sequence"/>
</dbReference>
<evidence type="ECO:0000313" key="7">
    <source>
        <dbReference type="EMBL" id="CAD7650500.1"/>
    </source>
</evidence>
<evidence type="ECO:0000256" key="1">
    <source>
        <dbReference type="ARBA" id="ARBA00001913"/>
    </source>
</evidence>
<evidence type="ECO:0000256" key="5">
    <source>
        <dbReference type="ARBA" id="ARBA00023180"/>
    </source>
</evidence>
<name>A0A7R9M171_9ACAR</name>
<proteinExistence type="inferred from homology"/>